<proteinExistence type="predicted"/>
<name>B0RKK3_YEREN</name>
<keyword evidence="1" id="KW-0614">Plasmid</keyword>
<protein>
    <submittedName>
        <fullName evidence="1">Putative anaerobic dehydrogenase</fullName>
    </submittedName>
</protein>
<dbReference type="EMBL" id="AM905950">
    <property type="protein sequence ID" value="CAP20110.1"/>
    <property type="molecule type" value="Genomic_DNA"/>
</dbReference>
<organism evidence="1">
    <name type="scientific">Yersinia enterocolitica</name>
    <dbReference type="NCBI Taxonomy" id="630"/>
    <lineage>
        <taxon>Bacteria</taxon>
        <taxon>Pseudomonadati</taxon>
        <taxon>Pseudomonadota</taxon>
        <taxon>Gammaproteobacteria</taxon>
        <taxon>Enterobacterales</taxon>
        <taxon>Yersiniaceae</taxon>
        <taxon>Yersinia</taxon>
    </lineage>
</organism>
<dbReference type="EMBL" id="AM905950">
    <property type="protein sequence ID" value="CAP20113.1"/>
    <property type="molecule type" value="Genomic_DNA"/>
</dbReference>
<geneLocation type="plasmid" evidence="1">
    <name>pYE854</name>
</geneLocation>
<accession>B0RKK3</accession>
<dbReference type="RefSeq" id="WP_012291262.1">
    <property type="nucleotide sequence ID" value="NC_010377.1"/>
</dbReference>
<dbReference type="AlphaFoldDB" id="B0RKK3"/>
<reference evidence="1" key="1">
    <citation type="journal article" date="2008" name="J. Bacteriol.">
        <title>Genetic and functional properties of the self-transmissible Yersinia enterocolitica plasmid pYE854, which mobilizes the virulence plasmid pYV.</title>
        <authorList>
            <person name="Hammerl J.A."/>
            <person name="Klein I."/>
            <person name="Lanka E."/>
            <person name="Appel B."/>
            <person name="Hertwig S."/>
        </authorList>
    </citation>
    <scope>NUCLEOTIDE SEQUENCE [LARGE SCALE GENOMIC DNA]</scope>
    <source>
        <strain evidence="1">29854</strain>
        <plasmid evidence="1">pYE854</plasmid>
    </source>
</reference>
<sequence>MKQQTNSKAAANAREIILNQQIQKISAVVDEQRALVAQLIQLGFEEMPEYDLAELVCGTLTLLAKNVVNEVTDWERAKPLVSWDIAKYWLQARIISHRIYGELGVNAWNYARESLATDLAFEKAMYRLDRDYE</sequence>
<evidence type="ECO:0000313" key="1">
    <source>
        <dbReference type="EMBL" id="CAP20110.1"/>
    </source>
</evidence>